<keyword evidence="2 6" id="KW-0805">Transcription regulation</keyword>
<accession>A0ABU9E695</accession>
<name>A0ABU9E695_9BACT</name>
<keyword evidence="5 6" id="KW-0804">Transcription</keyword>
<evidence type="ECO:0000256" key="3">
    <source>
        <dbReference type="ARBA" id="ARBA00023082"/>
    </source>
</evidence>
<keyword evidence="3 6" id="KW-0731">Sigma factor</keyword>
<dbReference type="CDD" id="cd06171">
    <property type="entry name" value="Sigma70_r4"/>
    <property type="match status" value="1"/>
</dbReference>
<dbReference type="RefSeq" id="WP_405278416.1">
    <property type="nucleotide sequence ID" value="NZ_JBBHLJ010000001.1"/>
</dbReference>
<evidence type="ECO:0000256" key="6">
    <source>
        <dbReference type="RuleBase" id="RU000716"/>
    </source>
</evidence>
<dbReference type="Gene3D" id="1.10.1740.10">
    <property type="match status" value="1"/>
</dbReference>
<evidence type="ECO:0000256" key="5">
    <source>
        <dbReference type="ARBA" id="ARBA00023163"/>
    </source>
</evidence>
<dbReference type="NCBIfam" id="TIGR02937">
    <property type="entry name" value="sigma70-ECF"/>
    <property type="match status" value="1"/>
</dbReference>
<dbReference type="InterPro" id="IPR013249">
    <property type="entry name" value="RNA_pol_sigma70_r4_t2"/>
</dbReference>
<keyword evidence="4 6" id="KW-0238">DNA-binding</keyword>
<dbReference type="Pfam" id="PF04542">
    <property type="entry name" value="Sigma70_r2"/>
    <property type="match status" value="1"/>
</dbReference>
<organism evidence="9 10">
    <name type="scientific">Gaopeijia maritima</name>
    <dbReference type="NCBI Taxonomy" id="3119007"/>
    <lineage>
        <taxon>Bacteria</taxon>
        <taxon>Pseudomonadati</taxon>
        <taxon>Gemmatimonadota</taxon>
        <taxon>Longimicrobiia</taxon>
        <taxon>Gaopeijiales</taxon>
        <taxon>Gaopeijiaceae</taxon>
        <taxon>Gaopeijia</taxon>
    </lineage>
</organism>
<dbReference type="PANTHER" id="PTHR43133:SF25">
    <property type="entry name" value="RNA POLYMERASE SIGMA FACTOR RFAY-RELATED"/>
    <property type="match status" value="1"/>
</dbReference>
<dbReference type="PROSITE" id="PS01063">
    <property type="entry name" value="SIGMA70_ECF"/>
    <property type="match status" value="1"/>
</dbReference>
<dbReference type="InterPro" id="IPR039425">
    <property type="entry name" value="RNA_pol_sigma-70-like"/>
</dbReference>
<evidence type="ECO:0000259" key="8">
    <source>
        <dbReference type="Pfam" id="PF08281"/>
    </source>
</evidence>
<gene>
    <name evidence="9" type="ORF">WI372_01435</name>
</gene>
<evidence type="ECO:0000256" key="4">
    <source>
        <dbReference type="ARBA" id="ARBA00023125"/>
    </source>
</evidence>
<dbReference type="InterPro" id="IPR013324">
    <property type="entry name" value="RNA_pol_sigma_r3/r4-like"/>
</dbReference>
<dbReference type="InterPro" id="IPR036388">
    <property type="entry name" value="WH-like_DNA-bd_sf"/>
</dbReference>
<dbReference type="Pfam" id="PF08281">
    <property type="entry name" value="Sigma70_r4_2"/>
    <property type="match status" value="1"/>
</dbReference>
<comment type="similarity">
    <text evidence="1 6">Belongs to the sigma-70 factor family. ECF subfamily.</text>
</comment>
<dbReference type="PANTHER" id="PTHR43133">
    <property type="entry name" value="RNA POLYMERASE ECF-TYPE SIGMA FACTO"/>
    <property type="match status" value="1"/>
</dbReference>
<evidence type="ECO:0000256" key="1">
    <source>
        <dbReference type="ARBA" id="ARBA00010641"/>
    </source>
</evidence>
<proteinExistence type="inferred from homology"/>
<evidence type="ECO:0000259" key="7">
    <source>
        <dbReference type="Pfam" id="PF04542"/>
    </source>
</evidence>
<evidence type="ECO:0000313" key="9">
    <source>
        <dbReference type="EMBL" id="MEK9499643.1"/>
    </source>
</evidence>
<dbReference type="Gene3D" id="1.10.10.10">
    <property type="entry name" value="Winged helix-like DNA-binding domain superfamily/Winged helix DNA-binding domain"/>
    <property type="match status" value="1"/>
</dbReference>
<dbReference type="SUPFAM" id="SSF88946">
    <property type="entry name" value="Sigma2 domain of RNA polymerase sigma factors"/>
    <property type="match status" value="1"/>
</dbReference>
<feature type="domain" description="RNA polymerase sigma factor 70 region 4 type 2" evidence="8">
    <location>
        <begin position="136"/>
        <end position="187"/>
    </location>
</feature>
<dbReference type="InterPro" id="IPR007627">
    <property type="entry name" value="RNA_pol_sigma70_r2"/>
</dbReference>
<dbReference type="InterPro" id="IPR013325">
    <property type="entry name" value="RNA_pol_sigma_r2"/>
</dbReference>
<dbReference type="InterPro" id="IPR014284">
    <property type="entry name" value="RNA_pol_sigma-70_dom"/>
</dbReference>
<dbReference type="EMBL" id="JBBHLI010000001">
    <property type="protein sequence ID" value="MEK9499643.1"/>
    <property type="molecule type" value="Genomic_DNA"/>
</dbReference>
<evidence type="ECO:0000256" key="2">
    <source>
        <dbReference type="ARBA" id="ARBA00023015"/>
    </source>
</evidence>
<comment type="caution">
    <text evidence="9">The sequence shown here is derived from an EMBL/GenBank/DDBJ whole genome shotgun (WGS) entry which is preliminary data.</text>
</comment>
<feature type="domain" description="RNA polymerase sigma-70 region 2" evidence="7">
    <location>
        <begin position="28"/>
        <end position="91"/>
    </location>
</feature>
<keyword evidence="10" id="KW-1185">Reference proteome</keyword>
<evidence type="ECO:0000313" key="10">
    <source>
        <dbReference type="Proteomes" id="UP001484239"/>
    </source>
</evidence>
<reference evidence="9 10" key="1">
    <citation type="submission" date="2024-02" db="EMBL/GenBank/DDBJ databases">
        <title>A novel Gemmatimonadota bacterium.</title>
        <authorList>
            <person name="Du Z.-J."/>
            <person name="Ye Y.-Q."/>
        </authorList>
    </citation>
    <scope>NUCLEOTIDE SEQUENCE [LARGE SCALE GENOMIC DNA]</scope>
    <source>
        <strain evidence="9 10">DH-20</strain>
    </source>
</reference>
<dbReference type="SUPFAM" id="SSF88659">
    <property type="entry name" value="Sigma3 and sigma4 domains of RNA polymerase sigma factors"/>
    <property type="match status" value="1"/>
</dbReference>
<dbReference type="Proteomes" id="UP001484239">
    <property type="component" value="Unassembled WGS sequence"/>
</dbReference>
<dbReference type="InterPro" id="IPR000838">
    <property type="entry name" value="RNA_pol_sigma70_ECF_CS"/>
</dbReference>
<protein>
    <recommendedName>
        <fullName evidence="6">RNA polymerase sigma factor</fullName>
    </recommendedName>
</protein>
<sequence>MTPSATEAEMAAPEAKRSELFEAEMLPHLDALYRFALRLAGDADQAEDLVQETVLRAWRSFERYQPGTRAKSWLFTICRNVFLRQRERGQRHSDIVEREAPRSDPAGSGDVVNPLWVDLRDSDPEGRFFARIVDDEVLGAIDALPEEYRMAVVLSDLEGLDYREIGEVMGVPVGTVKSRLFRGRRRLQKALYEYAVEMGYIAPRETAP</sequence>